<sequence>MRIPTGSIVAALALSALLLVAGCVRPGDKVARMGVEVYLQPAAAQGPDPFTASTVTEPDPPARPGTTGPTTSPGTAGGTPSASPGAGGVDPAASAASAMPPRAPAVVVPVTPAASAFLGAGVIGPDASVIPQPALPAGPAVLPLRAVRSLSGATPGLYGGTAHVSGCDVERQIAYLGADRDRAGAFARAQGISAPALPGYLRGLAPVLLRADTRVTGHGYRDGQDAAYQAVLQAGTAVLVDDRGMPRLRCACGNPLGPPAPGRGGLGARGLSWPAYRPDQVVAVTPAPRAVASLTIVDVLTRTWIERRIGHDVRRDQVVPAPASSATGLRPADPGHASTTPPAGMPSYSLLPSALSSAAASTGPAAPGRPSAPAGRTAPAPGLVGPQPSPSLGLTLDRPDASDPQYDDGPSSGPDA</sequence>
<evidence type="ECO:0000259" key="2">
    <source>
        <dbReference type="Pfam" id="PF20568"/>
    </source>
</evidence>
<dbReference type="OrthoDB" id="4655582at2"/>
<dbReference type="Pfam" id="PF20568">
    <property type="entry name" value="DUF6777"/>
    <property type="match status" value="1"/>
</dbReference>
<evidence type="ECO:0000313" key="4">
    <source>
        <dbReference type="Proteomes" id="UP000179642"/>
    </source>
</evidence>
<evidence type="ECO:0000313" key="3">
    <source>
        <dbReference type="EMBL" id="OIJ86674.1"/>
    </source>
</evidence>
<protein>
    <recommendedName>
        <fullName evidence="2">DUF6777 domain-containing protein</fullName>
    </recommendedName>
</protein>
<feature type="compositionally biased region" description="Low complexity" evidence="1">
    <location>
        <begin position="349"/>
        <end position="383"/>
    </location>
</feature>
<dbReference type="RefSeq" id="WP_071386567.1">
    <property type="nucleotide sequence ID" value="NZ_MLYO01000121.1"/>
</dbReference>
<gene>
    <name evidence="3" type="ORF">BIV23_43765</name>
</gene>
<feature type="domain" description="DUF6777" evidence="2">
    <location>
        <begin position="148"/>
        <end position="310"/>
    </location>
</feature>
<organism evidence="3 4">
    <name type="scientific">Streptomyces monashensis</name>
    <dbReference type="NCBI Taxonomy" id="1678012"/>
    <lineage>
        <taxon>Bacteria</taxon>
        <taxon>Bacillati</taxon>
        <taxon>Actinomycetota</taxon>
        <taxon>Actinomycetes</taxon>
        <taxon>Kitasatosporales</taxon>
        <taxon>Streptomycetaceae</taxon>
        <taxon>Streptomyces</taxon>
    </lineage>
</organism>
<dbReference type="AlphaFoldDB" id="A0A1S2P0L4"/>
<name>A0A1S2P0L4_9ACTN</name>
<dbReference type="PROSITE" id="PS51257">
    <property type="entry name" value="PROKAR_LIPOPROTEIN"/>
    <property type="match status" value="1"/>
</dbReference>
<comment type="caution">
    <text evidence="3">The sequence shown here is derived from an EMBL/GenBank/DDBJ whole genome shotgun (WGS) entry which is preliminary data.</text>
</comment>
<dbReference type="Proteomes" id="UP000179642">
    <property type="component" value="Unassembled WGS sequence"/>
</dbReference>
<keyword evidence="4" id="KW-1185">Reference proteome</keyword>
<dbReference type="EMBL" id="MLYO01000121">
    <property type="protein sequence ID" value="OIJ86674.1"/>
    <property type="molecule type" value="Genomic_DNA"/>
</dbReference>
<reference evidence="3 4" key="1">
    <citation type="submission" date="2016-10" db="EMBL/GenBank/DDBJ databases">
        <title>Genome sequence of Streptomyces sp. MUSC 1.</title>
        <authorList>
            <person name="Lee L.-H."/>
            <person name="Ser H.-L."/>
            <person name="Law J.W.-F."/>
        </authorList>
    </citation>
    <scope>NUCLEOTIDE SEQUENCE [LARGE SCALE GENOMIC DNA]</scope>
    <source>
        <strain evidence="3 4">MUSC 1</strain>
    </source>
</reference>
<feature type="compositionally biased region" description="Low complexity" evidence="1">
    <location>
        <begin position="64"/>
        <end position="96"/>
    </location>
</feature>
<proteinExistence type="predicted"/>
<dbReference type="InterPro" id="IPR046704">
    <property type="entry name" value="DUF6777"/>
</dbReference>
<accession>A0A1S2P0L4</accession>
<feature type="region of interest" description="Disordered" evidence="1">
    <location>
        <begin position="46"/>
        <end position="96"/>
    </location>
</feature>
<evidence type="ECO:0000256" key="1">
    <source>
        <dbReference type="SAM" id="MobiDB-lite"/>
    </source>
</evidence>
<feature type="region of interest" description="Disordered" evidence="1">
    <location>
        <begin position="316"/>
        <end position="416"/>
    </location>
</feature>